<dbReference type="AlphaFoldDB" id="A0A382NDR9"/>
<evidence type="ECO:0000259" key="3">
    <source>
        <dbReference type="Pfam" id="PF05496"/>
    </source>
</evidence>
<dbReference type="Gene3D" id="3.40.50.300">
    <property type="entry name" value="P-loop containing nucleotide triphosphate hydrolases"/>
    <property type="match status" value="1"/>
</dbReference>
<dbReference type="PANTHER" id="PTHR42848:SF1">
    <property type="entry name" value="HOLLIDAY JUNCTION BRANCH MIGRATION COMPLEX SUBUNIT RUVB"/>
    <property type="match status" value="1"/>
</dbReference>
<dbReference type="GO" id="GO:0003677">
    <property type="term" value="F:DNA binding"/>
    <property type="evidence" value="ECO:0007669"/>
    <property type="project" value="InterPro"/>
</dbReference>
<reference evidence="4" key="1">
    <citation type="submission" date="2018-05" db="EMBL/GenBank/DDBJ databases">
        <authorList>
            <person name="Lanie J.A."/>
            <person name="Ng W.-L."/>
            <person name="Kazmierczak K.M."/>
            <person name="Andrzejewski T.M."/>
            <person name="Davidsen T.M."/>
            <person name="Wayne K.J."/>
            <person name="Tettelin H."/>
            <person name="Glass J.I."/>
            <person name="Rusch D."/>
            <person name="Podicherti R."/>
            <person name="Tsui H.-C.T."/>
            <person name="Winkler M.E."/>
        </authorList>
    </citation>
    <scope>NUCLEOTIDE SEQUENCE</scope>
</reference>
<evidence type="ECO:0000313" key="4">
    <source>
        <dbReference type="EMBL" id="SVC59319.1"/>
    </source>
</evidence>
<dbReference type="Pfam" id="PF05496">
    <property type="entry name" value="RuvB_N"/>
    <property type="match status" value="1"/>
</dbReference>
<evidence type="ECO:0000256" key="2">
    <source>
        <dbReference type="ARBA" id="ARBA00022840"/>
    </source>
</evidence>
<dbReference type="PANTHER" id="PTHR42848">
    <property type="match status" value="1"/>
</dbReference>
<dbReference type="EMBL" id="UINC01099784">
    <property type="protein sequence ID" value="SVC59319.1"/>
    <property type="molecule type" value="Genomic_DNA"/>
</dbReference>
<feature type="domain" description="RuvB-like AAA+ ATPase" evidence="3">
    <location>
        <begin position="1"/>
        <end position="39"/>
    </location>
</feature>
<name>A0A382NDR9_9ZZZZ</name>
<protein>
    <recommendedName>
        <fullName evidence="3">RuvB-like AAA+ ATPase domain-containing protein</fullName>
    </recommendedName>
</protein>
<dbReference type="GO" id="GO:0005524">
    <property type="term" value="F:ATP binding"/>
    <property type="evidence" value="ECO:0007669"/>
    <property type="project" value="UniProtKB-KW"/>
</dbReference>
<dbReference type="GO" id="GO:0006281">
    <property type="term" value="P:DNA repair"/>
    <property type="evidence" value="ECO:0007669"/>
    <property type="project" value="InterPro"/>
</dbReference>
<dbReference type="GO" id="GO:0009378">
    <property type="term" value="F:four-way junction helicase activity"/>
    <property type="evidence" value="ECO:0007669"/>
    <property type="project" value="InterPro"/>
</dbReference>
<dbReference type="InterPro" id="IPR027417">
    <property type="entry name" value="P-loop_NTPase"/>
</dbReference>
<proteinExistence type="predicted"/>
<evidence type="ECO:0000256" key="1">
    <source>
        <dbReference type="ARBA" id="ARBA00022741"/>
    </source>
</evidence>
<keyword evidence="2" id="KW-0067">ATP-binding</keyword>
<dbReference type="GO" id="GO:0006310">
    <property type="term" value="P:DNA recombination"/>
    <property type="evidence" value="ECO:0007669"/>
    <property type="project" value="InterPro"/>
</dbReference>
<accession>A0A382NDR9</accession>
<keyword evidence="1" id="KW-0547">Nucleotide-binding</keyword>
<dbReference type="SUPFAM" id="SSF52540">
    <property type="entry name" value="P-loop containing nucleoside triphosphate hydrolases"/>
    <property type="match status" value="1"/>
</dbReference>
<sequence length="39" mass="3992">MLYGPPGLGKTTLAKIISNELGVGYRSTSGPAIQKSGDL</sequence>
<dbReference type="InterPro" id="IPR004605">
    <property type="entry name" value="DNA_helicase_Holl-junc_RuvB"/>
</dbReference>
<feature type="non-terminal residue" evidence="4">
    <location>
        <position position="39"/>
    </location>
</feature>
<organism evidence="4">
    <name type="scientific">marine metagenome</name>
    <dbReference type="NCBI Taxonomy" id="408172"/>
    <lineage>
        <taxon>unclassified sequences</taxon>
        <taxon>metagenomes</taxon>
        <taxon>ecological metagenomes</taxon>
    </lineage>
</organism>
<gene>
    <name evidence="4" type="ORF">METZ01_LOCUS312173</name>
</gene>
<dbReference type="InterPro" id="IPR008824">
    <property type="entry name" value="RuvB-like_N"/>
</dbReference>